<evidence type="ECO:0000256" key="1">
    <source>
        <dbReference type="SAM" id="Phobius"/>
    </source>
</evidence>
<keyword evidence="1" id="KW-1133">Transmembrane helix</keyword>
<keyword evidence="1" id="KW-0812">Transmembrane</keyword>
<keyword evidence="1" id="KW-0472">Membrane</keyword>
<feature type="transmembrane region" description="Helical" evidence="1">
    <location>
        <begin position="37"/>
        <end position="56"/>
    </location>
</feature>
<feature type="transmembrane region" description="Helical" evidence="1">
    <location>
        <begin position="6"/>
        <end position="25"/>
    </location>
</feature>
<comment type="caution">
    <text evidence="2">The sequence shown here is derived from an EMBL/GenBank/DDBJ whole genome shotgun (WGS) entry which is preliminary data.</text>
</comment>
<accession>A0A7Y4DAW3</accession>
<evidence type="ECO:0000313" key="2">
    <source>
        <dbReference type="EMBL" id="NOJ15840.1"/>
    </source>
</evidence>
<proteinExistence type="predicted"/>
<name>A0A7Y4DAW3_VIBSP</name>
<protein>
    <submittedName>
        <fullName evidence="2">Uncharacterized protein</fullName>
    </submittedName>
</protein>
<sequence>MNKLMSFVVTSNFLSIGFVYLFERLTGSLAIQFLSDYAFYSMLLLIGLGSIFSFSGHKVGYSDPSNVAGVAASSLIENNSSKHTVVTKLESTGLGGRFLLASLFPLAYCVIT</sequence>
<dbReference type="AlphaFoldDB" id="A0A7Y4DAW3"/>
<reference evidence="2 3" key="1">
    <citation type="submission" date="2019-09" db="EMBL/GenBank/DDBJ databases">
        <title>Draft genome sequencing and comparative genomics of hatchery-associated Vibrios.</title>
        <authorList>
            <person name="Kehlet-Delgado H."/>
            <person name="Mueller R.S."/>
        </authorList>
    </citation>
    <scope>NUCLEOTIDE SEQUENCE [LARGE SCALE GENOMIC DNA]</scope>
    <source>
        <strain evidence="2 3">99-70-13A3</strain>
    </source>
</reference>
<gene>
    <name evidence="2" type="ORF">F0234_24135</name>
</gene>
<evidence type="ECO:0000313" key="3">
    <source>
        <dbReference type="Proteomes" id="UP000519158"/>
    </source>
</evidence>
<dbReference type="EMBL" id="VTXL01000036">
    <property type="protein sequence ID" value="NOJ15840.1"/>
    <property type="molecule type" value="Genomic_DNA"/>
</dbReference>
<dbReference type="Proteomes" id="UP000519158">
    <property type="component" value="Unassembled WGS sequence"/>
</dbReference>
<dbReference type="RefSeq" id="WP_171331223.1">
    <property type="nucleotide sequence ID" value="NZ_CAWPOP010000030.1"/>
</dbReference>
<organism evidence="2 3">
    <name type="scientific">Vibrio splendidus</name>
    <dbReference type="NCBI Taxonomy" id="29497"/>
    <lineage>
        <taxon>Bacteria</taxon>
        <taxon>Pseudomonadati</taxon>
        <taxon>Pseudomonadota</taxon>
        <taxon>Gammaproteobacteria</taxon>
        <taxon>Vibrionales</taxon>
        <taxon>Vibrionaceae</taxon>
        <taxon>Vibrio</taxon>
    </lineage>
</organism>